<keyword evidence="3 8" id="KW-0547">Nucleotide-binding</keyword>
<dbReference type="PROSITE" id="PS52040">
    <property type="entry name" value="TOPO_IIA"/>
    <property type="match status" value="1"/>
</dbReference>
<evidence type="ECO:0000259" key="11">
    <source>
        <dbReference type="PROSITE" id="PS52040"/>
    </source>
</evidence>
<sequence>MEVGTVFPVDIDEQMRSAYLDYAMSVIVARALPDARDGLKPVHRRILYAMHELGLRSNAPYKKSARIVGEVLGKYHPHGDMAVYDAMARMAQDFSMRYPLVDGQGNFGSVDGDAPAAMRYTEARLNALAEEMLADIDKDTVDFTDNFDGSLKEPVVLPARLPNLLLNGASGIAVGMATNIPPHNLNELSAAIAYVIDHYDQIDEITVDDLMKHLPGPDFPTGGVIVGQEAIRQMYSTGRARLTVRGQAHIEEIRGGRYAIIITEIPFQVNKASLIERIAELVREGRIDAIADLRDESDRRGMSIVIELKRGAQPRKVLNQLYKFTPLQITFGAHLLALVDNEPRVLSLKRALQIYIEHRREVIVRRSRFELEKARQRAHILEGLLIALANLDEVIQLIRQSSDADVARKRLINRFKLSEAQAQAILEMPLRRLAALERKKIEDEHKSLLKQIAALEDLLASPKKVLKAIKSDLQELTEKYGDQRRTRIVVGEKEDFEEEDLVQDEPVLIILTQKNYIKRVSPSVFRTQNRGGRGVTGQSLKDEDETLMLLAARTLHTILFFSDRGKVYAEKVYQIPDAGRTDRGLPITNVLSLDSGERITAAVAVPDFTAAQYCTMTTVRGKIKRVALEEFSNVRASGLIAITLEEGDELGWVHLTSGKDELILVTAKGQALRFKEEEVRPMGRQAAGVIAIKLQAGDRVASMDVVHPNADLLIVTEQGYGKRTALKDFPRHSRAKSGVAALPATSLKTSGVVAAARVVQEDDEITLISAGGVMLRLKVKDIRRMTRVARGVRLMELDKGDTVASVARIAAADLRVGG</sequence>
<name>A0ABU3NQ99_9CHLR</name>
<keyword evidence="4 8" id="KW-0067">ATP-binding</keyword>
<dbReference type="InterPro" id="IPR002205">
    <property type="entry name" value="Topo_IIA_dom_A"/>
</dbReference>
<keyword evidence="6 8" id="KW-0238">DNA-binding</keyword>
<organism evidence="12 13">
    <name type="scientific">Thermanaerothrix solaris</name>
    <dbReference type="NCBI Taxonomy" id="3058434"/>
    <lineage>
        <taxon>Bacteria</taxon>
        <taxon>Bacillati</taxon>
        <taxon>Chloroflexota</taxon>
        <taxon>Anaerolineae</taxon>
        <taxon>Anaerolineales</taxon>
        <taxon>Anaerolineaceae</taxon>
        <taxon>Thermanaerothrix</taxon>
    </lineage>
</organism>
<evidence type="ECO:0000256" key="10">
    <source>
        <dbReference type="SAM" id="Coils"/>
    </source>
</evidence>
<protein>
    <recommendedName>
        <fullName evidence="8">DNA gyrase subunit A</fullName>
        <ecNumber evidence="8">5.6.2.2</ecNumber>
    </recommendedName>
</protein>
<dbReference type="InterPro" id="IPR035516">
    <property type="entry name" value="Gyrase/topoIV_suA_C"/>
</dbReference>
<evidence type="ECO:0000313" key="13">
    <source>
        <dbReference type="Proteomes" id="UP001254165"/>
    </source>
</evidence>
<comment type="subunit">
    <text evidence="8">Heterotetramer, composed of two GyrA and two GyrB chains. In the heterotetramer, GyrA contains the active site tyrosine that forms a transient covalent intermediate with DNA, while GyrB binds cofactors and catalyzes ATP hydrolysis.</text>
</comment>
<dbReference type="EC" id="5.6.2.2" evidence="8"/>
<dbReference type="InterPro" id="IPR005743">
    <property type="entry name" value="GyrA"/>
</dbReference>
<dbReference type="Gene3D" id="2.120.10.90">
    <property type="entry name" value="DNA gyrase/topoisomerase IV, subunit A, C-terminal"/>
    <property type="match status" value="1"/>
</dbReference>
<feature type="coiled-coil region" evidence="10">
    <location>
        <begin position="438"/>
        <end position="486"/>
    </location>
</feature>
<dbReference type="PANTHER" id="PTHR43493:SF5">
    <property type="entry name" value="DNA GYRASE SUBUNIT A, CHLOROPLASTIC_MITOCHONDRIAL"/>
    <property type="match status" value="1"/>
</dbReference>
<dbReference type="NCBIfam" id="NF004044">
    <property type="entry name" value="PRK05561.1"/>
    <property type="match status" value="1"/>
</dbReference>
<keyword evidence="5 8" id="KW-0799">Topoisomerase</keyword>
<dbReference type="InterPro" id="IPR006691">
    <property type="entry name" value="GyrA/parC_rep"/>
</dbReference>
<dbReference type="InterPro" id="IPR050220">
    <property type="entry name" value="Type_II_DNA_Topoisomerases"/>
</dbReference>
<comment type="caution">
    <text evidence="12">The sequence shown here is derived from an EMBL/GenBank/DDBJ whole genome shotgun (WGS) entry which is preliminary data.</text>
</comment>
<evidence type="ECO:0000256" key="6">
    <source>
        <dbReference type="ARBA" id="ARBA00023125"/>
    </source>
</evidence>
<gene>
    <name evidence="8 12" type="primary">gyrA</name>
    <name evidence="12" type="ORF">QYE77_11935</name>
</gene>
<dbReference type="InterPro" id="IPR013757">
    <property type="entry name" value="Topo_IIA_A_a_sf"/>
</dbReference>
<dbReference type="Gene3D" id="1.10.268.10">
    <property type="entry name" value="Topoisomerase, domain 3"/>
    <property type="match status" value="1"/>
</dbReference>
<feature type="active site" description="O-(5'-phospho-DNA)-tyrosine intermediate" evidence="8 9">
    <location>
        <position position="120"/>
    </location>
</feature>
<dbReference type="SUPFAM" id="SSF101904">
    <property type="entry name" value="GyrA/ParC C-terminal domain-like"/>
    <property type="match status" value="1"/>
</dbReference>
<feature type="domain" description="Topo IIA-type catalytic" evidence="11">
    <location>
        <begin position="32"/>
        <end position="501"/>
    </location>
</feature>
<proteinExistence type="inferred from homology"/>
<evidence type="ECO:0000256" key="1">
    <source>
        <dbReference type="ARBA" id="ARBA00000185"/>
    </source>
</evidence>
<dbReference type="InterPro" id="IPR013760">
    <property type="entry name" value="Topo_IIA-like_dom_sf"/>
</dbReference>
<evidence type="ECO:0000256" key="7">
    <source>
        <dbReference type="ARBA" id="ARBA00023235"/>
    </source>
</evidence>
<evidence type="ECO:0000256" key="5">
    <source>
        <dbReference type="ARBA" id="ARBA00023029"/>
    </source>
</evidence>
<reference evidence="12 13" key="1">
    <citation type="submission" date="2023-07" db="EMBL/GenBank/DDBJ databases">
        <title>Novel species of Thermanaerothrix with wide hydrolytic capabilities.</title>
        <authorList>
            <person name="Zayulina K.S."/>
            <person name="Podosokorskaya O.A."/>
            <person name="Elcheninov A.G."/>
        </authorList>
    </citation>
    <scope>NUCLEOTIDE SEQUENCE [LARGE SCALE GENOMIC DNA]</scope>
    <source>
        <strain evidence="12 13">4228-RoL</strain>
    </source>
</reference>
<evidence type="ECO:0000256" key="2">
    <source>
        <dbReference type="ARBA" id="ARBA00008263"/>
    </source>
</evidence>
<accession>A0ABU3NQ99</accession>
<dbReference type="PANTHER" id="PTHR43493">
    <property type="entry name" value="DNA GYRASE/TOPOISOMERASE SUBUNIT A"/>
    <property type="match status" value="1"/>
</dbReference>
<evidence type="ECO:0000313" key="12">
    <source>
        <dbReference type="EMBL" id="MDT8898974.1"/>
    </source>
</evidence>
<dbReference type="InterPro" id="IPR013758">
    <property type="entry name" value="Topo_IIA_A/C_ab"/>
</dbReference>
<dbReference type="Gene3D" id="3.30.1360.40">
    <property type="match status" value="1"/>
</dbReference>
<keyword evidence="13" id="KW-1185">Reference proteome</keyword>
<keyword evidence="7 8" id="KW-0413">Isomerase</keyword>
<comment type="catalytic activity">
    <reaction evidence="1 8 9">
        <text>ATP-dependent breakage, passage and rejoining of double-stranded DNA.</text>
        <dbReference type="EC" id="5.6.2.2"/>
    </reaction>
</comment>
<dbReference type="SUPFAM" id="SSF56719">
    <property type="entry name" value="Type II DNA topoisomerase"/>
    <property type="match status" value="1"/>
</dbReference>
<feature type="short sequence motif" description="GyrA-box" evidence="8">
    <location>
        <begin position="528"/>
        <end position="534"/>
    </location>
</feature>
<comment type="miscellaneous">
    <text evidence="8">Few gyrases are as efficient as E.coli at forming negative supercoils. Not all organisms have 2 type II topoisomerases; in organisms with a single type II topoisomerase this enzyme also has to decatenate newly replicated chromosomes.</text>
</comment>
<dbReference type="NCBIfam" id="NF004043">
    <property type="entry name" value="PRK05560.1"/>
    <property type="match status" value="1"/>
</dbReference>
<evidence type="ECO:0000256" key="4">
    <source>
        <dbReference type="ARBA" id="ARBA00022840"/>
    </source>
</evidence>
<dbReference type="HAMAP" id="MF_01897">
    <property type="entry name" value="GyrA"/>
    <property type="match status" value="1"/>
</dbReference>
<evidence type="ECO:0000256" key="3">
    <source>
        <dbReference type="ARBA" id="ARBA00022741"/>
    </source>
</evidence>
<dbReference type="Gene3D" id="3.90.199.10">
    <property type="entry name" value="Topoisomerase II, domain 5"/>
    <property type="match status" value="1"/>
</dbReference>
<evidence type="ECO:0000256" key="8">
    <source>
        <dbReference type="HAMAP-Rule" id="MF_01897"/>
    </source>
</evidence>
<dbReference type="Pfam" id="PF00521">
    <property type="entry name" value="DNA_topoisoIV"/>
    <property type="match status" value="1"/>
</dbReference>
<dbReference type="CDD" id="cd00187">
    <property type="entry name" value="TOP4c"/>
    <property type="match status" value="1"/>
</dbReference>
<comment type="subcellular location">
    <subcellularLocation>
        <location evidence="8">Cytoplasm</location>
    </subcellularLocation>
</comment>
<keyword evidence="10" id="KW-0175">Coiled coil</keyword>
<evidence type="ECO:0000256" key="9">
    <source>
        <dbReference type="PROSITE-ProRule" id="PRU01384"/>
    </source>
</evidence>
<dbReference type="GO" id="GO:0003918">
    <property type="term" value="F:DNA topoisomerase type II (double strand cut, ATP-hydrolyzing) activity"/>
    <property type="evidence" value="ECO:0007669"/>
    <property type="project" value="UniProtKB-EC"/>
</dbReference>
<dbReference type="RefSeq" id="WP_315625648.1">
    <property type="nucleotide sequence ID" value="NZ_JAUHMF010000002.1"/>
</dbReference>
<keyword evidence="8" id="KW-0963">Cytoplasm</keyword>
<dbReference type="EMBL" id="JAUHMF010000002">
    <property type="protein sequence ID" value="MDT8898974.1"/>
    <property type="molecule type" value="Genomic_DNA"/>
</dbReference>
<dbReference type="Proteomes" id="UP001254165">
    <property type="component" value="Unassembled WGS sequence"/>
</dbReference>
<comment type="similarity">
    <text evidence="2 8">Belongs to the type II topoisomerase GyrA/ParC subunit family.</text>
</comment>
<dbReference type="SMART" id="SM00434">
    <property type="entry name" value="TOP4c"/>
    <property type="match status" value="1"/>
</dbReference>
<dbReference type="Pfam" id="PF03989">
    <property type="entry name" value="DNA_gyraseA_C"/>
    <property type="match status" value="6"/>
</dbReference>
<dbReference type="NCBIfam" id="TIGR01063">
    <property type="entry name" value="gyrA"/>
    <property type="match status" value="1"/>
</dbReference>
<comment type="function">
    <text evidence="8">A type II topoisomerase that negatively supercoils closed circular double-stranded (ds) DNA in an ATP-dependent manner to modulate DNA topology and maintain chromosomes in an underwound state. Negative supercoiling favors strand separation, and DNA replication, transcription, recombination and repair, all of which involve strand separation. Also able to catalyze the interconversion of other topological isomers of dsDNA rings, including catenanes and knotted rings. Type II topoisomerases break and join 2 DNA strands simultaneously in an ATP-dependent manner.</text>
</comment>